<reference evidence="4" key="1">
    <citation type="submission" date="2016-10" db="EMBL/GenBank/DDBJ databases">
        <authorList>
            <person name="Varghese N."/>
            <person name="Submissions S."/>
        </authorList>
    </citation>
    <scope>NUCLEOTIDE SEQUENCE [LARGE SCALE GENOMIC DNA]</scope>
    <source>
        <strain evidence="4">DSM 22965</strain>
    </source>
</reference>
<proteinExistence type="predicted"/>
<evidence type="ECO:0000313" key="4">
    <source>
        <dbReference type="Proteomes" id="UP000199649"/>
    </source>
</evidence>
<sequence length="197" mass="20146">MSRAPRVAALLLTSAVAVSGCAVVGPAGQGSAEPAPASSPTASGAAPDGPHLVAEGLVFDAAAHDVDPDGDCEGVSGRERWESFDRAAWPALDVPAGSATLTCGNASGAGWRHIADGHTGDFGELADPIGASWEDVAVFAIDRALEQPTRVEPYRDDIVNYDVLVELVGADEPRSWMVTVGVGLGTGQVITAFPDEQ</sequence>
<evidence type="ECO:0008006" key="5">
    <source>
        <dbReference type="Google" id="ProtNLM"/>
    </source>
</evidence>
<keyword evidence="2" id="KW-0732">Signal</keyword>
<evidence type="ECO:0000313" key="3">
    <source>
        <dbReference type="EMBL" id="SDS10600.1"/>
    </source>
</evidence>
<dbReference type="OrthoDB" id="5144412at2"/>
<feature type="signal peptide" evidence="2">
    <location>
        <begin position="1"/>
        <end position="19"/>
    </location>
</feature>
<keyword evidence="4" id="KW-1185">Reference proteome</keyword>
<protein>
    <recommendedName>
        <fullName evidence="5">Lipoprotein</fullName>
    </recommendedName>
</protein>
<gene>
    <name evidence="3" type="ORF">SAMN04489719_1554</name>
</gene>
<dbReference type="AlphaFoldDB" id="A0A1H1PHN5"/>
<dbReference type="STRING" id="684552.SAMN04489719_1554"/>
<dbReference type="RefSeq" id="WP_092666480.1">
    <property type="nucleotide sequence ID" value="NZ_LT629734.1"/>
</dbReference>
<dbReference type="Proteomes" id="UP000199649">
    <property type="component" value="Chromosome I"/>
</dbReference>
<name>A0A1H1PHN5_9MICO</name>
<evidence type="ECO:0000256" key="2">
    <source>
        <dbReference type="SAM" id="SignalP"/>
    </source>
</evidence>
<organism evidence="3 4">
    <name type="scientific">Agrococcus carbonis</name>
    <dbReference type="NCBI Taxonomy" id="684552"/>
    <lineage>
        <taxon>Bacteria</taxon>
        <taxon>Bacillati</taxon>
        <taxon>Actinomycetota</taxon>
        <taxon>Actinomycetes</taxon>
        <taxon>Micrococcales</taxon>
        <taxon>Microbacteriaceae</taxon>
        <taxon>Agrococcus</taxon>
    </lineage>
</organism>
<feature type="chain" id="PRO_5039536835" description="Lipoprotein" evidence="2">
    <location>
        <begin position="20"/>
        <end position="197"/>
    </location>
</feature>
<feature type="region of interest" description="Disordered" evidence="1">
    <location>
        <begin position="27"/>
        <end position="50"/>
    </location>
</feature>
<accession>A0A1H1PHN5</accession>
<dbReference type="EMBL" id="LT629734">
    <property type="protein sequence ID" value="SDS10600.1"/>
    <property type="molecule type" value="Genomic_DNA"/>
</dbReference>
<dbReference type="PROSITE" id="PS51257">
    <property type="entry name" value="PROKAR_LIPOPROTEIN"/>
    <property type="match status" value="1"/>
</dbReference>
<evidence type="ECO:0000256" key="1">
    <source>
        <dbReference type="SAM" id="MobiDB-lite"/>
    </source>
</evidence>